<dbReference type="EMBL" id="MJEQ01000380">
    <property type="protein sequence ID" value="OIT36869.1"/>
    <property type="molecule type" value="Genomic_DNA"/>
</dbReference>
<evidence type="ECO:0000313" key="3">
    <source>
        <dbReference type="EMBL" id="OIT36869.1"/>
    </source>
</evidence>
<dbReference type="InterPro" id="IPR026960">
    <property type="entry name" value="RVT-Znf"/>
</dbReference>
<dbReference type="Pfam" id="PF13966">
    <property type="entry name" value="zf-RVT"/>
    <property type="match status" value="1"/>
</dbReference>
<evidence type="ECO:0000259" key="2">
    <source>
        <dbReference type="Pfam" id="PF13966"/>
    </source>
</evidence>
<sequence>KFGIQVQAECIFCGKGEETFEHLYFGCQNTKKLWERILKWLGHTRLIGDWNHELNWMINIAKKKEYMAEMTVAAFAMVVYCIWREKNSLRFNKGRYNIDEVSKEVAMHIHIQG</sequence>
<evidence type="ECO:0000256" key="1">
    <source>
        <dbReference type="SAM" id="Phobius"/>
    </source>
</evidence>
<accession>A0A314L738</accession>
<feature type="transmembrane region" description="Helical" evidence="1">
    <location>
        <begin position="66"/>
        <end position="83"/>
    </location>
</feature>
<organism evidence="3 4">
    <name type="scientific">Nicotiana attenuata</name>
    <name type="common">Coyote tobacco</name>
    <dbReference type="NCBI Taxonomy" id="49451"/>
    <lineage>
        <taxon>Eukaryota</taxon>
        <taxon>Viridiplantae</taxon>
        <taxon>Streptophyta</taxon>
        <taxon>Embryophyta</taxon>
        <taxon>Tracheophyta</taxon>
        <taxon>Spermatophyta</taxon>
        <taxon>Magnoliopsida</taxon>
        <taxon>eudicotyledons</taxon>
        <taxon>Gunneridae</taxon>
        <taxon>Pentapetalae</taxon>
        <taxon>asterids</taxon>
        <taxon>lamiids</taxon>
        <taxon>Solanales</taxon>
        <taxon>Solanaceae</taxon>
        <taxon>Nicotianoideae</taxon>
        <taxon>Nicotianeae</taxon>
        <taxon>Nicotiana</taxon>
    </lineage>
</organism>
<name>A0A314L738_NICAT</name>
<feature type="non-terminal residue" evidence="3">
    <location>
        <position position="113"/>
    </location>
</feature>
<feature type="non-terminal residue" evidence="3">
    <location>
        <position position="1"/>
    </location>
</feature>
<dbReference type="AlphaFoldDB" id="A0A314L738"/>
<keyword evidence="1" id="KW-0472">Membrane</keyword>
<gene>
    <name evidence="3" type="ORF">A4A49_64417</name>
</gene>
<comment type="caution">
    <text evidence="3">The sequence shown here is derived from an EMBL/GenBank/DDBJ whole genome shotgun (WGS) entry which is preliminary data.</text>
</comment>
<protein>
    <recommendedName>
        <fullName evidence="2">Reverse transcriptase zinc-binding domain-containing protein</fullName>
    </recommendedName>
</protein>
<keyword evidence="1" id="KW-0812">Transmembrane</keyword>
<proteinExistence type="predicted"/>
<keyword evidence="1" id="KW-1133">Transmembrane helix</keyword>
<dbReference type="Gramene" id="OIT36869">
    <property type="protein sequence ID" value="OIT36869"/>
    <property type="gene ID" value="A4A49_64417"/>
</dbReference>
<evidence type="ECO:0000313" key="4">
    <source>
        <dbReference type="Proteomes" id="UP000187609"/>
    </source>
</evidence>
<feature type="domain" description="Reverse transcriptase zinc-binding" evidence="2">
    <location>
        <begin position="1"/>
        <end position="34"/>
    </location>
</feature>
<keyword evidence="4" id="KW-1185">Reference proteome</keyword>
<reference evidence="3" key="1">
    <citation type="submission" date="2016-11" db="EMBL/GenBank/DDBJ databases">
        <title>The genome of Nicotiana attenuata.</title>
        <authorList>
            <person name="Xu S."/>
            <person name="Brockmoeller T."/>
            <person name="Gaquerel E."/>
            <person name="Navarro A."/>
            <person name="Kuhl H."/>
            <person name="Gase K."/>
            <person name="Ling Z."/>
            <person name="Zhou W."/>
            <person name="Kreitzer C."/>
            <person name="Stanke M."/>
            <person name="Tang H."/>
            <person name="Lyons E."/>
            <person name="Pandey P."/>
            <person name="Pandey S.P."/>
            <person name="Timmermann B."/>
            <person name="Baldwin I.T."/>
        </authorList>
    </citation>
    <scope>NUCLEOTIDE SEQUENCE [LARGE SCALE GENOMIC DNA]</scope>
    <source>
        <strain evidence="3">UT</strain>
    </source>
</reference>
<dbReference type="Proteomes" id="UP000187609">
    <property type="component" value="Unassembled WGS sequence"/>
</dbReference>
<dbReference type="SMR" id="A0A314L738"/>